<reference evidence="6 7" key="1">
    <citation type="submission" date="2014-04" db="EMBL/GenBank/DDBJ databases">
        <authorList>
            <consortium name="DOE Joint Genome Institute"/>
            <person name="Kuo A."/>
            <person name="Kohler A."/>
            <person name="Nagy L.G."/>
            <person name="Floudas D."/>
            <person name="Copeland A."/>
            <person name="Barry K.W."/>
            <person name="Cichocki N."/>
            <person name="Veneault-Fourrey C."/>
            <person name="LaButti K."/>
            <person name="Lindquist E.A."/>
            <person name="Lipzen A."/>
            <person name="Lundell T."/>
            <person name="Morin E."/>
            <person name="Murat C."/>
            <person name="Sun H."/>
            <person name="Tunlid A."/>
            <person name="Henrissat B."/>
            <person name="Grigoriev I.V."/>
            <person name="Hibbett D.S."/>
            <person name="Martin F."/>
            <person name="Nordberg H.P."/>
            <person name="Cantor M.N."/>
            <person name="Hua S.X."/>
        </authorList>
    </citation>
    <scope>NUCLEOTIDE SEQUENCE [LARGE SCALE GENOMIC DNA]</scope>
    <source>
        <strain evidence="6 7">LaAM-08-1</strain>
    </source>
</reference>
<reference evidence="7" key="2">
    <citation type="submission" date="2015-01" db="EMBL/GenBank/DDBJ databases">
        <title>Evolutionary Origins and Diversification of the Mycorrhizal Mutualists.</title>
        <authorList>
            <consortium name="DOE Joint Genome Institute"/>
            <consortium name="Mycorrhizal Genomics Consortium"/>
            <person name="Kohler A."/>
            <person name="Kuo A."/>
            <person name="Nagy L.G."/>
            <person name="Floudas D."/>
            <person name="Copeland A."/>
            <person name="Barry K.W."/>
            <person name="Cichocki N."/>
            <person name="Veneault-Fourrey C."/>
            <person name="LaButti K."/>
            <person name="Lindquist E.A."/>
            <person name="Lipzen A."/>
            <person name="Lundell T."/>
            <person name="Morin E."/>
            <person name="Murat C."/>
            <person name="Riley R."/>
            <person name="Ohm R."/>
            <person name="Sun H."/>
            <person name="Tunlid A."/>
            <person name="Henrissat B."/>
            <person name="Grigoriev I.V."/>
            <person name="Hibbett D.S."/>
            <person name="Martin F."/>
        </authorList>
    </citation>
    <scope>NUCLEOTIDE SEQUENCE [LARGE SCALE GENOMIC DNA]</scope>
    <source>
        <strain evidence="7">LaAM-08-1</strain>
    </source>
</reference>
<evidence type="ECO:0000256" key="5">
    <source>
        <dbReference type="ARBA" id="ARBA00023242"/>
    </source>
</evidence>
<dbReference type="GO" id="GO:0008270">
    <property type="term" value="F:zinc ion binding"/>
    <property type="evidence" value="ECO:0007669"/>
    <property type="project" value="UniProtKB-KW"/>
</dbReference>
<dbReference type="InterPro" id="IPR012337">
    <property type="entry name" value="RNaseH-like_sf"/>
</dbReference>
<comment type="subcellular location">
    <subcellularLocation>
        <location evidence="1">Nucleus</location>
    </subcellularLocation>
</comment>
<evidence type="ECO:0000256" key="4">
    <source>
        <dbReference type="ARBA" id="ARBA00022833"/>
    </source>
</evidence>
<dbReference type="PANTHER" id="PTHR46481">
    <property type="entry name" value="ZINC FINGER BED DOMAIN-CONTAINING PROTEIN 4"/>
    <property type="match status" value="1"/>
</dbReference>
<dbReference type="OrthoDB" id="3172935at2759"/>
<dbReference type="SUPFAM" id="SSF53098">
    <property type="entry name" value="Ribonuclease H-like"/>
    <property type="match status" value="1"/>
</dbReference>
<sequence length="236" mass="26743">MGSHLTTLKIASGKIIVNLTRIFNKLIDLRCFPHIVNLACKAVIAALARSDYGSTTGDHTDPISTLHALVRAVRASSLRCQHFSEICEKYDLDLQLLRDVTRWSSTLYMIERALHLEKPLDNICSSGEFQDLEKYKLSSEEWDGLAAAQEILMVLEAFQQKLSAEKTPTLCNALPAFDTMVSVWNELQESMDELYFDIIQAGIDKLDAYHNRAELVPAYMISMCELSFLIMLQMIY</sequence>
<dbReference type="EMBL" id="KN838675">
    <property type="protein sequence ID" value="KIJ98155.1"/>
    <property type="molecule type" value="Genomic_DNA"/>
</dbReference>
<keyword evidence="2" id="KW-0479">Metal-binding</keyword>
<dbReference type="HOGENOM" id="CLU_009123_6_0_1"/>
<evidence type="ECO:0000313" key="7">
    <source>
        <dbReference type="Proteomes" id="UP000054477"/>
    </source>
</evidence>
<proteinExistence type="predicted"/>
<name>A0A0C9WZ74_9AGAR</name>
<evidence type="ECO:0000256" key="3">
    <source>
        <dbReference type="ARBA" id="ARBA00022771"/>
    </source>
</evidence>
<evidence type="ECO:0000256" key="1">
    <source>
        <dbReference type="ARBA" id="ARBA00004123"/>
    </source>
</evidence>
<protein>
    <submittedName>
        <fullName evidence="6">Uncharacterized protein</fullName>
    </submittedName>
</protein>
<evidence type="ECO:0000256" key="2">
    <source>
        <dbReference type="ARBA" id="ARBA00022723"/>
    </source>
</evidence>
<dbReference type="InterPro" id="IPR052035">
    <property type="entry name" value="ZnF_BED_domain_contain"/>
</dbReference>
<keyword evidence="7" id="KW-1185">Reference proteome</keyword>
<dbReference type="GO" id="GO:0005634">
    <property type="term" value="C:nucleus"/>
    <property type="evidence" value="ECO:0007669"/>
    <property type="project" value="UniProtKB-SubCell"/>
</dbReference>
<keyword evidence="4" id="KW-0862">Zinc</keyword>
<evidence type="ECO:0000313" key="6">
    <source>
        <dbReference type="EMBL" id="KIJ98155.1"/>
    </source>
</evidence>
<dbReference type="PANTHER" id="PTHR46481:SF10">
    <property type="entry name" value="ZINC FINGER BED DOMAIN-CONTAINING PROTEIN 39"/>
    <property type="match status" value="1"/>
</dbReference>
<keyword evidence="5" id="KW-0539">Nucleus</keyword>
<dbReference type="Proteomes" id="UP000054477">
    <property type="component" value="Unassembled WGS sequence"/>
</dbReference>
<keyword evidence="3" id="KW-0863">Zinc-finger</keyword>
<organism evidence="6 7">
    <name type="scientific">Laccaria amethystina LaAM-08-1</name>
    <dbReference type="NCBI Taxonomy" id="1095629"/>
    <lineage>
        <taxon>Eukaryota</taxon>
        <taxon>Fungi</taxon>
        <taxon>Dikarya</taxon>
        <taxon>Basidiomycota</taxon>
        <taxon>Agaricomycotina</taxon>
        <taxon>Agaricomycetes</taxon>
        <taxon>Agaricomycetidae</taxon>
        <taxon>Agaricales</taxon>
        <taxon>Agaricineae</taxon>
        <taxon>Hydnangiaceae</taxon>
        <taxon>Laccaria</taxon>
    </lineage>
</organism>
<accession>A0A0C9WZ74</accession>
<gene>
    <name evidence="6" type="ORF">K443DRAFT_133553</name>
</gene>
<dbReference type="AlphaFoldDB" id="A0A0C9WZ74"/>